<dbReference type="EC" id="6.5.1.2" evidence="11"/>
<dbReference type="GO" id="GO:0046872">
    <property type="term" value="F:metal ion binding"/>
    <property type="evidence" value="ECO:0007669"/>
    <property type="project" value="UniProtKB-KW"/>
</dbReference>
<dbReference type="InterPro" id="IPR036420">
    <property type="entry name" value="BRCT_dom_sf"/>
</dbReference>
<dbReference type="Gene3D" id="1.10.287.610">
    <property type="entry name" value="Helix hairpin bin"/>
    <property type="match status" value="1"/>
</dbReference>
<comment type="caution">
    <text evidence="14">The sequence shown here is derived from an EMBL/GenBank/DDBJ whole genome shotgun (WGS) entry which is preliminary data.</text>
</comment>
<dbReference type="SMART" id="SM00532">
    <property type="entry name" value="LIGANc"/>
    <property type="match status" value="1"/>
</dbReference>
<keyword evidence="2 11" id="KW-0436">Ligase</keyword>
<evidence type="ECO:0000313" key="14">
    <source>
        <dbReference type="EMBL" id="MBP1986451.1"/>
    </source>
</evidence>
<dbReference type="AlphaFoldDB" id="A0A8T4GTN4"/>
<dbReference type="InterPro" id="IPR033136">
    <property type="entry name" value="DNA_ligase_CS"/>
</dbReference>
<comment type="function">
    <text evidence="1 11">DNA ligase that catalyzes the formation of phosphodiester linkages between 5'-phosphoryl and 3'-hydroxyl groups in double-stranded DNA using NAD as a coenzyme and as the energy source for the reaction. It is essential for DNA replication and repair of damaged DNA.</text>
</comment>
<comment type="catalytic activity">
    <reaction evidence="10 11">
        <text>NAD(+) + (deoxyribonucleotide)n-3'-hydroxyl + 5'-phospho-(deoxyribonucleotide)m = (deoxyribonucleotide)n+m + AMP + beta-nicotinamide D-nucleotide.</text>
        <dbReference type="EC" id="6.5.1.2"/>
    </reaction>
</comment>
<evidence type="ECO:0000256" key="4">
    <source>
        <dbReference type="ARBA" id="ARBA00022723"/>
    </source>
</evidence>
<keyword evidence="7 11" id="KW-0460">Magnesium</keyword>
<dbReference type="GO" id="GO:0006281">
    <property type="term" value="P:DNA repair"/>
    <property type="evidence" value="ECO:0007669"/>
    <property type="project" value="UniProtKB-KW"/>
</dbReference>
<dbReference type="InterPro" id="IPR010994">
    <property type="entry name" value="RuvA_2-like"/>
</dbReference>
<name>A0A8T4GTN4_9EURY</name>
<dbReference type="GO" id="GO:0006260">
    <property type="term" value="P:DNA replication"/>
    <property type="evidence" value="ECO:0007669"/>
    <property type="project" value="UniProtKB-KW"/>
</dbReference>
<keyword evidence="6 11" id="KW-0862">Zinc</keyword>
<feature type="binding site" evidence="11">
    <location>
        <position position="197"/>
    </location>
    <ligand>
        <name>NAD(+)</name>
        <dbReference type="ChEBI" id="CHEBI:57540"/>
    </ligand>
</feature>
<evidence type="ECO:0000256" key="5">
    <source>
        <dbReference type="ARBA" id="ARBA00022763"/>
    </source>
</evidence>
<dbReference type="Gene3D" id="3.40.50.10190">
    <property type="entry name" value="BRCT domain"/>
    <property type="match status" value="1"/>
</dbReference>
<dbReference type="SMART" id="SM00292">
    <property type="entry name" value="BRCT"/>
    <property type="match status" value="1"/>
</dbReference>
<organism evidence="14 15">
    <name type="scientific">Halolamina salifodinae</name>
    <dbReference type="NCBI Taxonomy" id="1202767"/>
    <lineage>
        <taxon>Archaea</taxon>
        <taxon>Methanobacteriati</taxon>
        <taxon>Methanobacteriota</taxon>
        <taxon>Stenosarchaea group</taxon>
        <taxon>Halobacteria</taxon>
        <taxon>Halobacteriales</taxon>
        <taxon>Haloferacaceae</taxon>
    </lineage>
</organism>
<evidence type="ECO:0000256" key="11">
    <source>
        <dbReference type="HAMAP-Rule" id="MF_01588"/>
    </source>
</evidence>
<dbReference type="PANTHER" id="PTHR23389:SF9">
    <property type="entry name" value="DNA LIGASE"/>
    <property type="match status" value="1"/>
</dbReference>
<dbReference type="Pfam" id="PF14520">
    <property type="entry name" value="HHH_5"/>
    <property type="match status" value="1"/>
</dbReference>
<feature type="binding site" evidence="11">
    <location>
        <position position="457"/>
    </location>
    <ligand>
        <name>Zn(2+)</name>
        <dbReference type="ChEBI" id="CHEBI:29105"/>
    </ligand>
</feature>
<dbReference type="SUPFAM" id="SSF47781">
    <property type="entry name" value="RuvA domain 2-like"/>
    <property type="match status" value="1"/>
</dbReference>
<sequence>MTEEPPADNPYVREPDTDFAPAGGLSAADAREQAAQLREAIRYHDYRYYVENDPVISDRAYDDLFERLQTLETEFDLETEDSPIRRVGGEPVEDLEDVELVVPLLSIDSSGEADEVREFDERVRRELDDGADVDYVCEPKFDGLSIEIIYVDGRYERAATRGDGEVGDDVTENVRTIPSVPQRLRGDYPPVLVVRGEVHMPLAAFQEHNAERVEQGQDPFANPRNAAAGTLRQLDPSVTAERPLDCFFYDVLWASDEVAPVEEIGPTGADSEDAASVGGAELDGLDTHWDEHQQLPDWGLQVNERHRLVDDIEGAIAFRNELQEVREDLDYEIDGTVLKVNDREQCRRLGTTSRHYRWAYAYKFPARKEETRIADIVVQVGRTGRLTPVALLDPVDVGGVTVSRASLHNQSEIAALGVDVGDVVRVERAGDVIPYVSEVVESNSEGYFELPDSCPVCGSDVEADGPLQFCTGGLSCPAQLKRSVEHYGSDSGLDIEGLGEEAAGQLVDKGLIEGSVADLYEIDAEDLAELEGWGEKSARKLREEIERTKSPSLGAFLSALGVPEVGPTMAQDLATAFGGLDSLLAADEADIRDVEGFGPTVASHVVEFFDNERNRRVIERLREAGVEPEPPESLQVGDELAGLTFVFTGTLSVTRDEAEELVEAHGANATGSVSGNTDYLVAGEDPGQTKRSDAEAEGVPIIDEAEFASLLAERGVAYPP</sequence>
<dbReference type="Pfam" id="PF00533">
    <property type="entry name" value="BRCT"/>
    <property type="match status" value="1"/>
</dbReference>
<dbReference type="Gene3D" id="2.40.50.140">
    <property type="entry name" value="Nucleic acid-binding proteins"/>
    <property type="match status" value="1"/>
</dbReference>
<dbReference type="SUPFAM" id="SSF56091">
    <property type="entry name" value="DNA ligase/mRNA capping enzyme, catalytic domain"/>
    <property type="match status" value="1"/>
</dbReference>
<dbReference type="PROSITE" id="PS50172">
    <property type="entry name" value="BRCT"/>
    <property type="match status" value="1"/>
</dbReference>
<dbReference type="Pfam" id="PF03120">
    <property type="entry name" value="OB_DNA_ligase"/>
    <property type="match status" value="1"/>
</dbReference>
<dbReference type="Gene3D" id="1.10.150.20">
    <property type="entry name" value="5' to 3' exonuclease, C-terminal subdomain"/>
    <property type="match status" value="2"/>
</dbReference>
<feature type="binding site" evidence="11">
    <location>
        <begin position="58"/>
        <end position="62"/>
    </location>
    <ligand>
        <name>NAD(+)</name>
        <dbReference type="ChEBI" id="CHEBI:57540"/>
    </ligand>
</feature>
<keyword evidence="8 11" id="KW-0520">NAD</keyword>
<dbReference type="Pfam" id="PF01653">
    <property type="entry name" value="DNA_ligase_aden"/>
    <property type="match status" value="2"/>
</dbReference>
<protein>
    <recommendedName>
        <fullName evidence="11">DNA ligase</fullName>
        <ecNumber evidence="11">6.5.1.2</ecNumber>
    </recommendedName>
    <alternativeName>
        <fullName evidence="11">Polydeoxyribonucleotide synthase [NAD(+)]</fullName>
    </alternativeName>
</protein>
<dbReference type="InterPro" id="IPR003583">
    <property type="entry name" value="Hlx-hairpin-Hlx_DNA-bd_motif"/>
</dbReference>
<dbReference type="SMART" id="SM00278">
    <property type="entry name" value="HhH1"/>
    <property type="match status" value="3"/>
</dbReference>
<dbReference type="RefSeq" id="WP_209490735.1">
    <property type="nucleotide sequence ID" value="NZ_JAGGLC010000001.1"/>
</dbReference>
<dbReference type="InterPro" id="IPR013839">
    <property type="entry name" value="DNAligase_adenylation"/>
</dbReference>
<dbReference type="SUPFAM" id="SSF50249">
    <property type="entry name" value="Nucleic acid-binding proteins"/>
    <property type="match status" value="1"/>
</dbReference>
<feature type="binding site" evidence="11">
    <location>
        <position position="470"/>
    </location>
    <ligand>
        <name>Zn(2+)</name>
        <dbReference type="ChEBI" id="CHEBI:29105"/>
    </ligand>
</feature>
<evidence type="ECO:0000256" key="8">
    <source>
        <dbReference type="ARBA" id="ARBA00023027"/>
    </source>
</evidence>
<dbReference type="PANTHER" id="PTHR23389">
    <property type="entry name" value="CHROMOSOME TRANSMISSION FIDELITY FACTOR 18"/>
    <property type="match status" value="1"/>
</dbReference>
<dbReference type="InterPro" id="IPR001357">
    <property type="entry name" value="BRCT_dom"/>
</dbReference>
<feature type="binding site" evidence="11">
    <location>
        <begin position="106"/>
        <end position="107"/>
    </location>
    <ligand>
        <name>NAD(+)</name>
        <dbReference type="ChEBI" id="CHEBI:57540"/>
    </ligand>
</feature>
<dbReference type="OrthoDB" id="213206at2157"/>
<keyword evidence="5 11" id="KW-0227">DNA damage</keyword>
<dbReference type="PIRSF" id="PIRSF001604">
    <property type="entry name" value="LigA"/>
    <property type="match status" value="1"/>
</dbReference>
<evidence type="ECO:0000313" key="15">
    <source>
        <dbReference type="Proteomes" id="UP000823736"/>
    </source>
</evidence>
<keyword evidence="11" id="KW-0464">Manganese</keyword>
<evidence type="ECO:0000256" key="2">
    <source>
        <dbReference type="ARBA" id="ARBA00022598"/>
    </source>
</evidence>
<feature type="binding site" evidence="11">
    <location>
        <position position="363"/>
    </location>
    <ligand>
        <name>NAD(+)</name>
        <dbReference type="ChEBI" id="CHEBI:57540"/>
    </ligand>
</feature>
<dbReference type="InterPro" id="IPR001679">
    <property type="entry name" value="DNA_ligase"/>
</dbReference>
<feature type="active site" description="N6-AMP-lysine intermediate" evidence="11">
    <location>
        <position position="140"/>
    </location>
</feature>
<dbReference type="NCBIfam" id="NF010931">
    <property type="entry name" value="PRK14351.1"/>
    <property type="match status" value="1"/>
</dbReference>
<evidence type="ECO:0000256" key="6">
    <source>
        <dbReference type="ARBA" id="ARBA00022833"/>
    </source>
</evidence>
<keyword evidence="9 11" id="KW-0234">DNA repair</keyword>
<dbReference type="HAMAP" id="MF_01588">
    <property type="entry name" value="DNA_ligase_A"/>
    <property type="match status" value="1"/>
</dbReference>
<evidence type="ECO:0000256" key="3">
    <source>
        <dbReference type="ARBA" id="ARBA00022705"/>
    </source>
</evidence>
<dbReference type="GO" id="GO:0003911">
    <property type="term" value="F:DNA ligase (NAD+) activity"/>
    <property type="evidence" value="ECO:0007669"/>
    <property type="project" value="UniProtKB-UniRule"/>
</dbReference>
<feature type="domain" description="BRCT" evidence="13">
    <location>
        <begin position="635"/>
        <end position="704"/>
    </location>
</feature>
<feature type="binding site" evidence="11">
    <location>
        <position position="161"/>
    </location>
    <ligand>
        <name>NAD(+)</name>
        <dbReference type="ChEBI" id="CHEBI:57540"/>
    </ligand>
</feature>
<keyword evidence="3 11" id="KW-0235">DNA replication</keyword>
<accession>A0A8T4GTN4</accession>
<feature type="binding site" evidence="11">
    <location>
        <position position="476"/>
    </location>
    <ligand>
        <name>Zn(2+)</name>
        <dbReference type="ChEBI" id="CHEBI:29105"/>
    </ligand>
</feature>
<dbReference type="CDD" id="cd00114">
    <property type="entry name" value="LIGANc"/>
    <property type="match status" value="1"/>
</dbReference>
<dbReference type="CDD" id="cd17748">
    <property type="entry name" value="BRCT_DNA_ligase_like"/>
    <property type="match status" value="1"/>
</dbReference>
<dbReference type="InterPro" id="IPR012340">
    <property type="entry name" value="NA-bd_OB-fold"/>
</dbReference>
<feature type="binding site" evidence="11">
    <location>
        <position position="138"/>
    </location>
    <ligand>
        <name>NAD(+)</name>
        <dbReference type="ChEBI" id="CHEBI:57540"/>
    </ligand>
</feature>
<evidence type="ECO:0000259" key="13">
    <source>
        <dbReference type="PROSITE" id="PS50172"/>
    </source>
</evidence>
<comment type="similarity">
    <text evidence="11">Belongs to the NAD-dependent DNA ligase family. LigA subfamily.</text>
</comment>
<dbReference type="Gene3D" id="3.30.470.30">
    <property type="entry name" value="DNA ligase/mRNA capping enzyme"/>
    <property type="match status" value="1"/>
</dbReference>
<feature type="binding site" evidence="11">
    <location>
        <position position="454"/>
    </location>
    <ligand>
        <name>Zn(2+)</name>
        <dbReference type="ChEBI" id="CHEBI:29105"/>
    </ligand>
</feature>
<dbReference type="Pfam" id="PF12826">
    <property type="entry name" value="HHH_2"/>
    <property type="match status" value="1"/>
</dbReference>
<evidence type="ECO:0000256" key="12">
    <source>
        <dbReference type="SAM" id="MobiDB-lite"/>
    </source>
</evidence>
<dbReference type="InterPro" id="IPR004150">
    <property type="entry name" value="NAD_DNA_ligase_OB"/>
</dbReference>
<evidence type="ECO:0000256" key="10">
    <source>
        <dbReference type="ARBA" id="ARBA00034005"/>
    </source>
</evidence>
<dbReference type="PROSITE" id="PS01056">
    <property type="entry name" value="DNA_LIGASE_N2"/>
    <property type="match status" value="1"/>
</dbReference>
<keyword evidence="4 11" id="KW-0479">Metal-binding</keyword>
<proteinExistence type="inferred from homology"/>
<dbReference type="Proteomes" id="UP000823736">
    <property type="component" value="Unassembled WGS sequence"/>
</dbReference>
<keyword evidence="15" id="KW-1185">Reference proteome</keyword>
<evidence type="ECO:0000256" key="9">
    <source>
        <dbReference type="ARBA" id="ARBA00023204"/>
    </source>
</evidence>
<dbReference type="NCBIfam" id="NF005932">
    <property type="entry name" value="PRK07956.1"/>
    <property type="match status" value="1"/>
</dbReference>
<gene>
    <name evidence="11" type="primary">ligA</name>
    <name evidence="14" type="ORF">J2753_000924</name>
</gene>
<dbReference type="SUPFAM" id="SSF52113">
    <property type="entry name" value="BRCT domain"/>
    <property type="match status" value="1"/>
</dbReference>
<feature type="binding site" evidence="11">
    <location>
        <position position="339"/>
    </location>
    <ligand>
        <name>NAD(+)</name>
        <dbReference type="ChEBI" id="CHEBI:57540"/>
    </ligand>
</feature>
<feature type="region of interest" description="Disordered" evidence="12">
    <location>
        <begin position="1"/>
        <end position="31"/>
    </location>
</feature>
<dbReference type="InterPro" id="IPR041663">
    <property type="entry name" value="DisA/LigA_HHH"/>
</dbReference>
<evidence type="ECO:0000256" key="7">
    <source>
        <dbReference type="ARBA" id="ARBA00022842"/>
    </source>
</evidence>
<dbReference type="FunFam" id="1.10.150.20:FF:000006">
    <property type="entry name" value="DNA ligase"/>
    <property type="match status" value="1"/>
</dbReference>
<dbReference type="InterPro" id="IPR013840">
    <property type="entry name" value="DNAligase_N"/>
</dbReference>
<dbReference type="EMBL" id="JAGGLC010000001">
    <property type="protein sequence ID" value="MBP1986451.1"/>
    <property type="molecule type" value="Genomic_DNA"/>
</dbReference>
<reference evidence="14" key="1">
    <citation type="submission" date="2021-03" db="EMBL/GenBank/DDBJ databases">
        <title>Genomic Encyclopedia of Type Strains, Phase IV (KMG-IV): sequencing the most valuable type-strain genomes for metagenomic binning, comparative biology and taxonomic classification.</title>
        <authorList>
            <person name="Goeker M."/>
        </authorList>
    </citation>
    <scope>NUCLEOTIDE SEQUENCE</scope>
    <source>
        <strain evidence="14">DSM 26232</strain>
    </source>
</reference>
<dbReference type="GO" id="GO:0003677">
    <property type="term" value="F:DNA binding"/>
    <property type="evidence" value="ECO:0007669"/>
    <property type="project" value="InterPro"/>
</dbReference>
<comment type="cofactor">
    <cofactor evidence="11">
        <name>Mg(2+)</name>
        <dbReference type="ChEBI" id="CHEBI:18420"/>
    </cofactor>
    <cofactor evidence="11">
        <name>Mn(2+)</name>
        <dbReference type="ChEBI" id="CHEBI:29035"/>
    </cofactor>
</comment>
<evidence type="ECO:0000256" key="1">
    <source>
        <dbReference type="ARBA" id="ARBA00004067"/>
    </source>
</evidence>